<dbReference type="eggNOG" id="ENOG502SDA0">
    <property type="taxonomic scope" value="Eukaryota"/>
</dbReference>
<feature type="region of interest" description="Disordered" evidence="1">
    <location>
        <begin position="468"/>
        <end position="491"/>
    </location>
</feature>
<evidence type="ECO:0000313" key="3">
    <source>
        <dbReference type="Proteomes" id="UP000001940"/>
    </source>
</evidence>
<dbReference type="OrthoDB" id="5835567at2759"/>
<dbReference type="AlphaFoldDB" id="Q95XN5"/>
<dbReference type="FunCoup" id="Q95XN5">
    <property type="interactions" value="611"/>
</dbReference>
<organism evidence="2 3">
    <name type="scientific">Caenorhabditis elegans</name>
    <dbReference type="NCBI Taxonomy" id="6239"/>
    <lineage>
        <taxon>Eukaryota</taxon>
        <taxon>Metazoa</taxon>
        <taxon>Ecdysozoa</taxon>
        <taxon>Nematoda</taxon>
        <taxon>Chromadorea</taxon>
        <taxon>Rhabditida</taxon>
        <taxon>Rhabditina</taxon>
        <taxon>Rhabditomorpha</taxon>
        <taxon>Rhabditoidea</taxon>
        <taxon>Rhabditidae</taxon>
        <taxon>Peloderinae</taxon>
        <taxon>Caenorhabditis</taxon>
    </lineage>
</organism>
<dbReference type="KEGG" id="cel:CELE_Y71G12B.13"/>
<dbReference type="AGR" id="WB:WBGene00022153"/>
<protein>
    <submittedName>
        <fullName evidence="2">RING-type domain-containing protein</fullName>
    </submittedName>
</protein>
<dbReference type="UCSC" id="Y71G12B.13">
    <property type="organism name" value="c. elegans"/>
</dbReference>
<dbReference type="PaxDb" id="6239-Y71G12B.13"/>
<dbReference type="GeneID" id="190600"/>
<dbReference type="HOGENOM" id="CLU_514133_0_0_1"/>
<evidence type="ECO:0000313" key="2">
    <source>
        <dbReference type="EMBL" id="CCD67970.1"/>
    </source>
</evidence>
<dbReference type="WormBase" id="Y71G12B.13">
    <property type="protein sequence ID" value="CE40318"/>
    <property type="gene ID" value="WBGene00022153"/>
</dbReference>
<sequence length="508" mass="58143">MPPGPLPALMKSEWLKCPRCKTKQLKPELISTEPNGSDNIWWICEAVQKCQFPMDMPPHVYHVVQTAFQKRQKCIPLPRIEKLPEKYQYLYPLTFANSRPVSRCSSVAGNSENSENRAARNSLDGTTTTTTTISEKSSGQNRLKAESLHSETVNNTNTPSTSCSAEAELENQSIDDVEIEEEEAVRPCRTIKRRLNDSGKSWASLIEKVAADSKASNTIINMEESELFRRMQEFFDAHYFQRTPMTYKRSRAALRLPYRIEDIENCLQSITREDWKTARRRMINFTVEEKMVARSGNADELLKSVGIDLQQIKKAVGEKVGNVMRNFSLASLAKRRKIEEDRKISEKLKAETRKQTIHQSVSARILNKKLRRDEETARSLTSTPSPAPAPASQFQQEPEPVQFHVGNYDEEPEYQEHQEPDAHWGFEFDDLYERIDAQNHQAAPLDPADPLEAMLLGLEEAPIMEQHLDFEPQEHSGDEAEPENDDDDVFTGFNVQENSEFVNDNFDF</sequence>
<feature type="compositionally biased region" description="Basic and acidic residues" evidence="1">
    <location>
        <begin position="468"/>
        <end position="478"/>
    </location>
</feature>
<name>Q95XN5_CAEEL</name>
<dbReference type="CTD" id="190600"/>
<evidence type="ECO:0000313" key="4">
    <source>
        <dbReference type="WormBase" id="Y71G12B.13"/>
    </source>
</evidence>
<dbReference type="Proteomes" id="UP000001940">
    <property type="component" value="Chromosome I"/>
</dbReference>
<feature type="region of interest" description="Disordered" evidence="1">
    <location>
        <begin position="367"/>
        <end position="397"/>
    </location>
</feature>
<evidence type="ECO:0000256" key="1">
    <source>
        <dbReference type="SAM" id="MobiDB-lite"/>
    </source>
</evidence>
<reference evidence="2 3" key="1">
    <citation type="journal article" date="1998" name="Science">
        <title>Genome sequence of the nematode C. elegans: a platform for investigating biology.</title>
        <authorList>
            <consortium name="The C. elegans sequencing consortium"/>
            <person name="Sulson J.E."/>
            <person name="Waterston R."/>
        </authorList>
    </citation>
    <scope>NUCLEOTIDE SEQUENCE [LARGE SCALE GENOMIC DNA]</scope>
    <source>
        <strain evidence="2 3">Bristol N2</strain>
    </source>
</reference>
<keyword evidence="3" id="KW-1185">Reference proteome</keyword>
<dbReference type="InParanoid" id="Q95XN5"/>
<dbReference type="Bgee" id="WBGene00022153">
    <property type="expression patterns" value="Expressed in pharyngeal muscle cell (C elegans) and 3 other cell types or tissues"/>
</dbReference>
<accession>Q95XN5</accession>
<dbReference type="OMA" id="WICENFN"/>
<dbReference type="RefSeq" id="NP_490884.2">
    <property type="nucleotide sequence ID" value="NM_058483.2"/>
</dbReference>
<dbReference type="EMBL" id="BX284601">
    <property type="protein sequence ID" value="CCD67970.1"/>
    <property type="molecule type" value="Genomic_DNA"/>
</dbReference>
<feature type="compositionally biased region" description="Acidic residues" evidence="1">
    <location>
        <begin position="479"/>
        <end position="489"/>
    </location>
</feature>
<proteinExistence type="predicted"/>
<feature type="region of interest" description="Disordered" evidence="1">
    <location>
        <begin position="106"/>
        <end position="166"/>
    </location>
</feature>
<gene>
    <name evidence="2" type="ORF">CELE_Y71G12B.13</name>
    <name evidence="2 4" type="ORF">Y71G12B.13</name>
</gene>
<feature type="compositionally biased region" description="Polar residues" evidence="1">
    <location>
        <begin position="150"/>
        <end position="166"/>
    </location>
</feature>